<keyword evidence="5" id="KW-1133">Transmembrane helix</keyword>
<proteinExistence type="inferred from homology"/>
<dbReference type="RefSeq" id="XP_019094854.1">
    <property type="nucleotide sequence ID" value="XM_019239309.1"/>
</dbReference>
<organism evidence="9 10">
    <name type="scientific">Camelina sativa</name>
    <name type="common">False flax</name>
    <name type="synonym">Myagrum sativum</name>
    <dbReference type="NCBI Taxonomy" id="90675"/>
    <lineage>
        <taxon>Eukaryota</taxon>
        <taxon>Viridiplantae</taxon>
        <taxon>Streptophyta</taxon>
        <taxon>Embryophyta</taxon>
        <taxon>Tracheophyta</taxon>
        <taxon>Spermatophyta</taxon>
        <taxon>Magnoliopsida</taxon>
        <taxon>eudicotyledons</taxon>
        <taxon>Gunneridae</taxon>
        <taxon>Pentapetalae</taxon>
        <taxon>rosids</taxon>
        <taxon>malvids</taxon>
        <taxon>Brassicales</taxon>
        <taxon>Brassicaceae</taxon>
        <taxon>Camelineae</taxon>
        <taxon>Camelina</taxon>
    </lineage>
</organism>
<evidence type="ECO:0000256" key="1">
    <source>
        <dbReference type="ARBA" id="ARBA00004448"/>
    </source>
</evidence>
<evidence type="ECO:0000313" key="9">
    <source>
        <dbReference type="Proteomes" id="UP000694864"/>
    </source>
</evidence>
<keyword evidence="6" id="KW-0496">Mitochondrion</keyword>
<evidence type="ECO:0000256" key="4">
    <source>
        <dbReference type="ARBA" id="ARBA00022792"/>
    </source>
</evidence>
<evidence type="ECO:0000256" key="7">
    <source>
        <dbReference type="ARBA" id="ARBA00023136"/>
    </source>
</evidence>
<dbReference type="PANTHER" id="PTHR10485">
    <property type="entry name" value="MITOCHONDRIAL IMPORT INNER MEMBRANE TRANSLOCASE SUBUNIT TIM-17"/>
    <property type="match status" value="1"/>
</dbReference>
<dbReference type="Proteomes" id="UP000694864">
    <property type="component" value="Chromosome 17"/>
</dbReference>
<dbReference type="PANTHER" id="PTHR10485:SF28">
    <property type="entry name" value="MITOCHONDRIAL IMPORT INNER MEMBRANE TRANSLOCASE SUBUNIT TIM17-1"/>
    <property type="match status" value="1"/>
</dbReference>
<comment type="similarity">
    <text evidence="2">Belongs to the Tim17/Tim22/Tim23 family.</text>
</comment>
<reference evidence="10" key="2">
    <citation type="submission" date="2025-08" db="UniProtKB">
        <authorList>
            <consortium name="RefSeq"/>
        </authorList>
    </citation>
    <scope>IDENTIFICATION</scope>
    <source>
        <tissue evidence="10">Leaf</tissue>
    </source>
</reference>
<evidence type="ECO:0000256" key="5">
    <source>
        <dbReference type="ARBA" id="ARBA00022989"/>
    </source>
</evidence>
<comment type="subcellular location">
    <subcellularLocation>
        <location evidence="1">Mitochondrion inner membrane</location>
        <topology evidence="1">Multi-pass membrane protein</topology>
    </subcellularLocation>
</comment>
<evidence type="ECO:0000313" key="10">
    <source>
        <dbReference type="RefSeq" id="XP_019094854.1"/>
    </source>
</evidence>
<name>A0ABM1R766_CAMSA</name>
<feature type="region of interest" description="Disordered" evidence="8">
    <location>
        <begin position="199"/>
        <end position="225"/>
    </location>
</feature>
<dbReference type="GeneID" id="104756388"/>
<evidence type="ECO:0000256" key="8">
    <source>
        <dbReference type="SAM" id="MobiDB-lite"/>
    </source>
</evidence>
<feature type="compositionally biased region" description="Basic and acidic residues" evidence="8">
    <location>
        <begin position="199"/>
        <end position="212"/>
    </location>
</feature>
<keyword evidence="4" id="KW-0999">Mitochondrion inner membrane</keyword>
<keyword evidence="7" id="KW-0472">Membrane</keyword>
<keyword evidence="3" id="KW-0812">Transmembrane</keyword>
<sequence length="225" mass="23538">MATPDSTREPCPDRILDDIGGAFGMGAVGGSAVFFMRGIYNSPAGARLSGGVQSLRMNGPKYGGSFAVWGGLYSAFDCALVYARQKEDPWNSIISGAATGGFLSLRQGLRASGRSAVLGGVLLALIEGANIMMNKFASLTPNEQFMQMQDAAASMPYGGAATMGQVFGQPVPDTTPSSSSSGSEAGLGSWFGSWFKKKETEDDSGSKTHILESFDAPPVPTYDFK</sequence>
<reference evidence="9" key="1">
    <citation type="journal article" date="2014" name="Nat. Commun.">
        <title>The emerging biofuel crop Camelina sativa retains a highly undifferentiated hexaploid genome structure.</title>
        <authorList>
            <person name="Kagale S."/>
            <person name="Koh C."/>
            <person name="Nixon J."/>
            <person name="Bollina V."/>
            <person name="Clarke W.E."/>
            <person name="Tuteja R."/>
            <person name="Spillane C."/>
            <person name="Robinson S.J."/>
            <person name="Links M.G."/>
            <person name="Clarke C."/>
            <person name="Higgins E.E."/>
            <person name="Huebert T."/>
            <person name="Sharpe A.G."/>
            <person name="Parkin I.A."/>
        </authorList>
    </citation>
    <scope>NUCLEOTIDE SEQUENCE [LARGE SCALE GENOMIC DNA]</scope>
    <source>
        <strain evidence="9">cv. DH55</strain>
    </source>
</reference>
<protein>
    <submittedName>
        <fullName evidence="10">Mitochondrial import inner membrane translocase subunit TIM17-1-like</fullName>
    </submittedName>
</protein>
<dbReference type="Pfam" id="PF02466">
    <property type="entry name" value="Tim17"/>
    <property type="match status" value="1"/>
</dbReference>
<evidence type="ECO:0000256" key="2">
    <source>
        <dbReference type="ARBA" id="ARBA00008444"/>
    </source>
</evidence>
<keyword evidence="9" id="KW-1185">Reference proteome</keyword>
<evidence type="ECO:0000256" key="6">
    <source>
        <dbReference type="ARBA" id="ARBA00023128"/>
    </source>
</evidence>
<gene>
    <name evidence="10" type="primary">LOC104756388</name>
</gene>
<evidence type="ECO:0000256" key="3">
    <source>
        <dbReference type="ARBA" id="ARBA00022692"/>
    </source>
</evidence>
<accession>A0ABM1R766</accession>